<evidence type="ECO:0000313" key="4">
    <source>
        <dbReference type="Proteomes" id="UP000222824"/>
    </source>
</evidence>
<keyword evidence="4" id="KW-1185">Reference proteome</keyword>
<evidence type="ECO:0000259" key="2">
    <source>
        <dbReference type="SMART" id="SM00763"/>
    </source>
</evidence>
<accession>A0A2G1WIQ1</accession>
<reference evidence="3 4" key="1">
    <citation type="journal article" date="2014" name="Front. Microbiol.">
        <title>Population and genomic analysis of the genus Halorubrum.</title>
        <authorList>
            <person name="Fullmer M.S."/>
            <person name="Soucy S.M."/>
            <person name="Swithers K.S."/>
            <person name="Makkay A.M."/>
            <person name="Wheeler R."/>
            <person name="Ventosa A."/>
            <person name="Gogarten J.P."/>
            <person name="Papke R.T."/>
        </authorList>
    </citation>
    <scope>NUCLEOTIDE SEQUENCE [LARGE SCALE GENOMIC DNA]</scope>
    <source>
        <strain evidence="3 4">C49</strain>
    </source>
</reference>
<dbReference type="InterPro" id="IPR013153">
    <property type="entry name" value="Prk_AAA"/>
</dbReference>
<dbReference type="Pfam" id="PF06798">
    <property type="entry name" value="PrkA"/>
    <property type="match status" value="1"/>
</dbReference>
<dbReference type="PANTHER" id="PTHR30267">
    <property type="entry name" value="PROTEIN KINASE PRKA"/>
    <property type="match status" value="1"/>
</dbReference>
<keyword evidence="3" id="KW-0418">Kinase</keyword>
<protein>
    <submittedName>
        <fullName evidence="3">Kinase anchor protein</fullName>
    </submittedName>
</protein>
<proteinExistence type="predicted"/>
<dbReference type="Proteomes" id="UP000222824">
    <property type="component" value="Unassembled WGS sequence"/>
</dbReference>
<feature type="region of interest" description="Disordered" evidence="1">
    <location>
        <begin position="806"/>
        <end position="837"/>
    </location>
</feature>
<dbReference type="AlphaFoldDB" id="A0A2G1WIQ1"/>
<feature type="domain" description="PrkA AAA" evidence="2">
    <location>
        <begin position="28"/>
        <end position="511"/>
    </location>
</feature>
<feature type="region of interest" description="Disordered" evidence="1">
    <location>
        <begin position="411"/>
        <end position="466"/>
    </location>
</feature>
<dbReference type="SMART" id="SM00763">
    <property type="entry name" value="AAA_PrkA"/>
    <property type="match status" value="1"/>
</dbReference>
<dbReference type="PANTHER" id="PTHR30267:SF2">
    <property type="entry name" value="PROTEIN PRKA"/>
    <property type="match status" value="1"/>
</dbReference>
<dbReference type="InterPro" id="IPR010650">
    <property type="entry name" value="PrkA_C"/>
</dbReference>
<dbReference type="OrthoDB" id="296642at2157"/>
<feature type="compositionally biased region" description="Low complexity" evidence="1">
    <location>
        <begin position="430"/>
        <end position="454"/>
    </location>
</feature>
<sequence length="837" mass="90683">MSERDTPDGSAFVRDADEALRGAYDPPMSLDEYVDRVLANPTAAASGARYLLAAVESQGTREVRERGERLERFRFFDDPFNDGEHAVLGNTAALNAFVDDLRAAAAGRGNDETIVWIDGPTATGKSEFKRCLVNGLREFSKTDAGRRYTVEWNVTGAGGGVGSGGNTGAASLSYGDGGDAGAWYRSPVQTHPLSVFPEAVRESIAEAVDDDAYPIAADVDLDPFSREAYDHLESVYRDEGRRDLFSAITDRDHLRVTSYVVDVGEGIGVLHAEDDGSPKERLVGSWMGGMLRELDSRGRKNPQAFSYDGVLSQGNGVATIVEDASQHADLLRRLLNVPDERRVKLDKGIGMDLDTQLVVISNPDLDAELDRHAEREGADPLKALKRRLTRHEFRYLTNRRLEAELLRREVGGPRGVPTVDGIEGDGEVGVGAADGPTGPTGSTGSTDSDGQTGPPDDPARDPASEPGAAALTIGVRDGDGGVTERELAPHAVGAAALYAVVTRLDTDDLPAGIGLVEKADLYEAGEIRRERSGDEERITVDDVEFGDGDGRNGAPVTYVRDVIAELLGSDADRAHPELPVERVITPTDVLDAMAEGLSEAPVFSRSEVAEFESRRGPVAERVRERQRADVVDAILAAETVPEATVAEYVEHVYAWDADEPVETERGPEEPDALAMKVFETEALGRFDESDYRGTDPTEPVARFRRERVIRALTRYAWRNRGDAFSVDDVELGEIPELKVVLESNDLADVKRRFPDLDPAEWADPPADTETERAKAAAIERLVDRGYSPASAELTSRAVMRSVRDEWTGLVDDSPDGDPSTESGDGRSGRNGGGRTWD</sequence>
<name>A0A2G1WIQ1_9EURY</name>
<comment type="caution">
    <text evidence="3">The sequence shown here is derived from an EMBL/GenBank/DDBJ whole genome shotgun (WGS) entry which is preliminary data.</text>
</comment>
<feature type="compositionally biased region" description="Gly residues" evidence="1">
    <location>
        <begin position="828"/>
        <end position="837"/>
    </location>
</feature>
<dbReference type="EMBL" id="NHOA01000076">
    <property type="protein sequence ID" value="PHQ38878.1"/>
    <property type="molecule type" value="Genomic_DNA"/>
</dbReference>
<dbReference type="RefSeq" id="WP_099255352.1">
    <property type="nucleotide sequence ID" value="NZ_NHOA01000076.1"/>
</dbReference>
<organism evidence="3 4">
    <name type="scientific">Halorubrum persicum</name>
    <dbReference type="NCBI Taxonomy" id="1383844"/>
    <lineage>
        <taxon>Archaea</taxon>
        <taxon>Methanobacteriati</taxon>
        <taxon>Methanobacteriota</taxon>
        <taxon>Stenosarchaea group</taxon>
        <taxon>Halobacteria</taxon>
        <taxon>Halobacteriales</taxon>
        <taxon>Haloferacaceae</taxon>
        <taxon>Halorubrum</taxon>
    </lineage>
</organism>
<dbReference type="GO" id="GO:0004672">
    <property type="term" value="F:protein kinase activity"/>
    <property type="evidence" value="ECO:0007669"/>
    <property type="project" value="TreeGrafter"/>
</dbReference>
<keyword evidence="3" id="KW-0808">Transferase</keyword>
<evidence type="ECO:0000313" key="3">
    <source>
        <dbReference type="EMBL" id="PHQ38878.1"/>
    </source>
</evidence>
<gene>
    <name evidence="3" type="ORF">DJ69_09250</name>
</gene>
<evidence type="ECO:0000256" key="1">
    <source>
        <dbReference type="SAM" id="MobiDB-lite"/>
    </source>
</evidence>